<comment type="caution">
    <text evidence="1">The sequence shown here is derived from an EMBL/GenBank/DDBJ whole genome shotgun (WGS) entry which is preliminary data.</text>
</comment>
<dbReference type="GO" id="GO:0004860">
    <property type="term" value="F:protein kinase inhibitor activity"/>
    <property type="evidence" value="ECO:0007669"/>
    <property type="project" value="UniProtKB-KW"/>
</dbReference>
<dbReference type="EMBL" id="JAHESC010000001">
    <property type="protein sequence ID" value="MBT1684952.1"/>
    <property type="molecule type" value="Genomic_DNA"/>
</dbReference>
<dbReference type="NCBIfam" id="TIGR00481">
    <property type="entry name" value="YbhB/YbcL family Raf kinase inhibitor-like protein"/>
    <property type="match status" value="1"/>
</dbReference>
<organism evidence="1 2">
    <name type="scientific">Dawidia soli</name>
    <dbReference type="NCBI Taxonomy" id="2782352"/>
    <lineage>
        <taxon>Bacteria</taxon>
        <taxon>Pseudomonadati</taxon>
        <taxon>Bacteroidota</taxon>
        <taxon>Cytophagia</taxon>
        <taxon>Cytophagales</taxon>
        <taxon>Chryseotaleaceae</taxon>
        <taxon>Dawidia</taxon>
    </lineage>
</organism>
<evidence type="ECO:0000313" key="2">
    <source>
        <dbReference type="Proteomes" id="UP001319180"/>
    </source>
</evidence>
<dbReference type="PANTHER" id="PTHR30289:SF1">
    <property type="entry name" value="PEBP (PHOSPHATIDYLETHANOLAMINE-BINDING PROTEIN) FAMILY PROTEIN"/>
    <property type="match status" value="1"/>
</dbReference>
<dbReference type="RefSeq" id="WP_254088209.1">
    <property type="nucleotide sequence ID" value="NZ_JAHESC010000001.1"/>
</dbReference>
<reference evidence="1 2" key="1">
    <citation type="submission" date="2021-05" db="EMBL/GenBank/DDBJ databases">
        <title>A Polyphasic approach of four new species of the genus Ohtaekwangia: Ohtaekwangia histidinii sp. nov., Ohtaekwangia cretensis sp. nov., Ohtaekwangia indiensis sp. nov., Ohtaekwangia reichenbachii sp. nov. from diverse environment.</title>
        <authorList>
            <person name="Octaviana S."/>
        </authorList>
    </citation>
    <scope>NUCLEOTIDE SEQUENCE [LARGE SCALE GENOMIC DNA]</scope>
    <source>
        <strain evidence="1 2">PWU37</strain>
    </source>
</reference>
<proteinExistence type="predicted"/>
<dbReference type="InterPro" id="IPR005247">
    <property type="entry name" value="YbhB_YbcL/LppC-like"/>
</dbReference>
<dbReference type="SUPFAM" id="SSF49777">
    <property type="entry name" value="PEBP-like"/>
    <property type="match status" value="1"/>
</dbReference>
<accession>A0AAP2GBE1</accession>
<dbReference type="InterPro" id="IPR008914">
    <property type="entry name" value="PEBP"/>
</dbReference>
<dbReference type="PANTHER" id="PTHR30289">
    <property type="entry name" value="UNCHARACTERIZED PROTEIN YBCL-RELATED"/>
    <property type="match status" value="1"/>
</dbReference>
<protein>
    <submittedName>
        <fullName evidence="1">YbhB/YbcL family Raf kinase inhibitor-like protein</fullName>
    </submittedName>
</protein>
<dbReference type="Pfam" id="PF01161">
    <property type="entry name" value="PBP"/>
    <property type="match status" value="1"/>
</dbReference>
<gene>
    <name evidence="1" type="ORF">KK078_00215</name>
</gene>
<keyword evidence="1" id="KW-0649">Protein kinase inhibitor</keyword>
<dbReference type="Gene3D" id="3.90.280.10">
    <property type="entry name" value="PEBP-like"/>
    <property type="match status" value="1"/>
</dbReference>
<sequence>METKTTHTFTLKSHDVGGQFTNRHFGQGPGCPGENISPELHWENAPRDAKAFAITMHDMDAATGSGLWHWVVYNIPPTVTSLPGDAGSLSGNNLPAGAVGGLTDVGVKGYFGPCPPAGELHRYLITVHALKECIPVNETASAALTSFILNMNTLAKASLLVYARQ</sequence>
<dbReference type="AlphaFoldDB" id="A0AAP2GBE1"/>
<name>A0AAP2GBE1_9BACT</name>
<evidence type="ECO:0000313" key="1">
    <source>
        <dbReference type="EMBL" id="MBT1684952.1"/>
    </source>
</evidence>
<dbReference type="InterPro" id="IPR036610">
    <property type="entry name" value="PEBP-like_sf"/>
</dbReference>
<keyword evidence="2" id="KW-1185">Reference proteome</keyword>
<dbReference type="Proteomes" id="UP001319180">
    <property type="component" value="Unassembled WGS sequence"/>
</dbReference>
<dbReference type="CDD" id="cd00865">
    <property type="entry name" value="PEBP_bact_arch"/>
    <property type="match status" value="1"/>
</dbReference>